<evidence type="ECO:0000313" key="2">
    <source>
        <dbReference type="Proteomes" id="UP001597510"/>
    </source>
</evidence>
<reference evidence="2" key="1">
    <citation type="journal article" date="2019" name="Int. J. Syst. Evol. Microbiol.">
        <title>The Global Catalogue of Microorganisms (GCM) 10K type strain sequencing project: providing services to taxonomists for standard genome sequencing and annotation.</title>
        <authorList>
            <consortium name="The Broad Institute Genomics Platform"/>
            <consortium name="The Broad Institute Genome Sequencing Center for Infectious Disease"/>
            <person name="Wu L."/>
            <person name="Ma J."/>
        </authorList>
    </citation>
    <scope>NUCLEOTIDE SEQUENCE [LARGE SCALE GENOMIC DNA]</scope>
    <source>
        <strain evidence="2">KCTC 52344</strain>
    </source>
</reference>
<dbReference type="Proteomes" id="UP001597510">
    <property type="component" value="Unassembled WGS sequence"/>
</dbReference>
<dbReference type="InterPro" id="IPR041881">
    <property type="entry name" value="PqqD_sf"/>
</dbReference>
<keyword evidence="2" id="KW-1185">Reference proteome</keyword>
<evidence type="ECO:0000313" key="1">
    <source>
        <dbReference type="EMBL" id="MFD2520336.1"/>
    </source>
</evidence>
<dbReference type="Gene3D" id="1.10.10.1150">
    <property type="entry name" value="Coenzyme PQQ synthesis protein D (PqqD)"/>
    <property type="match status" value="1"/>
</dbReference>
<dbReference type="EMBL" id="JBHULC010000005">
    <property type="protein sequence ID" value="MFD2520336.1"/>
    <property type="molecule type" value="Genomic_DNA"/>
</dbReference>
<comment type="caution">
    <text evidence="1">The sequence shown here is derived from an EMBL/GenBank/DDBJ whole genome shotgun (WGS) entry which is preliminary data.</text>
</comment>
<organism evidence="1 2">
    <name type="scientific">Emticicia soli</name>
    <dbReference type="NCBI Taxonomy" id="2027878"/>
    <lineage>
        <taxon>Bacteria</taxon>
        <taxon>Pseudomonadati</taxon>
        <taxon>Bacteroidota</taxon>
        <taxon>Cytophagia</taxon>
        <taxon>Cytophagales</taxon>
        <taxon>Leadbetterellaceae</taxon>
        <taxon>Emticicia</taxon>
    </lineage>
</organism>
<dbReference type="RefSeq" id="WP_340238943.1">
    <property type="nucleotide sequence ID" value="NZ_JBBEWC010000011.1"/>
</dbReference>
<dbReference type="Pfam" id="PF05402">
    <property type="entry name" value="PqqD"/>
    <property type="match status" value="1"/>
</dbReference>
<dbReference type="InterPro" id="IPR008792">
    <property type="entry name" value="PQQD"/>
</dbReference>
<protein>
    <submittedName>
        <fullName evidence="1">PqqD family protein</fullName>
    </submittedName>
</protein>
<gene>
    <name evidence="1" type="ORF">ACFSR2_05550</name>
</gene>
<proteinExistence type="predicted"/>
<accession>A0ABW5J3G4</accession>
<name>A0ABW5J3G4_9BACT</name>
<sequence>MKYQLNSEKILFTQLGDEGVVYDTEKNEYVSLNETFFKILKGVEVGLEVDQIVHNLCNEYAISEKDCKREVENALLKLEEKKYVLK</sequence>